<feature type="compositionally biased region" description="Acidic residues" evidence="8">
    <location>
        <begin position="267"/>
        <end position="276"/>
    </location>
</feature>
<evidence type="ECO:0000256" key="5">
    <source>
        <dbReference type="ARBA" id="ARBA00023054"/>
    </source>
</evidence>
<feature type="compositionally biased region" description="Basic and acidic residues" evidence="8">
    <location>
        <begin position="298"/>
        <end position="313"/>
    </location>
</feature>
<feature type="domain" description="Oberon coiled-coil region" evidence="10">
    <location>
        <begin position="1086"/>
        <end position="1209"/>
    </location>
</feature>
<feature type="compositionally biased region" description="Polar residues" evidence="8">
    <location>
        <begin position="354"/>
        <end position="364"/>
    </location>
</feature>
<dbReference type="PANTHER" id="PTHR21736:SF20">
    <property type="entry name" value="PROTEIN OBERON 4"/>
    <property type="match status" value="1"/>
</dbReference>
<evidence type="ECO:0000256" key="7">
    <source>
        <dbReference type="SAM" id="Coils"/>
    </source>
</evidence>
<evidence type="ECO:0000313" key="11">
    <source>
        <dbReference type="EMBL" id="EXB32759.1"/>
    </source>
</evidence>
<feature type="coiled-coil region" evidence="7">
    <location>
        <begin position="1129"/>
        <end position="1156"/>
    </location>
</feature>
<keyword evidence="12" id="KW-1185">Reference proteome</keyword>
<dbReference type="GO" id="GO:0010071">
    <property type="term" value="P:root meristem specification"/>
    <property type="evidence" value="ECO:0007669"/>
    <property type="project" value="TreeGrafter"/>
</dbReference>
<dbReference type="CDD" id="cd15612">
    <property type="entry name" value="PHD_OBE1_like"/>
    <property type="match status" value="1"/>
</dbReference>
<comment type="subcellular location">
    <subcellularLocation>
        <location evidence="1">Nucleus</location>
    </subcellularLocation>
</comment>
<keyword evidence="3" id="KW-0863">Zinc-finger</keyword>
<dbReference type="GO" id="GO:0005634">
    <property type="term" value="C:nucleus"/>
    <property type="evidence" value="ECO:0007669"/>
    <property type="project" value="UniProtKB-SubCell"/>
</dbReference>
<dbReference type="GO" id="GO:0010468">
    <property type="term" value="P:regulation of gene expression"/>
    <property type="evidence" value="ECO:0007669"/>
    <property type="project" value="TreeGrafter"/>
</dbReference>
<dbReference type="Pfam" id="PF07227">
    <property type="entry name" value="PHD_Oberon"/>
    <property type="match status" value="1"/>
</dbReference>
<dbReference type="Pfam" id="PF16312">
    <property type="entry name" value="Oberon_cc"/>
    <property type="match status" value="1"/>
</dbReference>
<feature type="region of interest" description="Disordered" evidence="8">
    <location>
        <begin position="353"/>
        <end position="451"/>
    </location>
</feature>
<evidence type="ECO:0000259" key="10">
    <source>
        <dbReference type="Pfam" id="PF16312"/>
    </source>
</evidence>
<feature type="region of interest" description="Disordered" evidence="8">
    <location>
        <begin position="652"/>
        <end position="682"/>
    </location>
</feature>
<feature type="compositionally biased region" description="Basic and acidic residues" evidence="8">
    <location>
        <begin position="119"/>
        <end position="154"/>
    </location>
</feature>
<evidence type="ECO:0000259" key="9">
    <source>
        <dbReference type="Pfam" id="PF07227"/>
    </source>
</evidence>
<feature type="region of interest" description="Disordered" evidence="8">
    <location>
        <begin position="697"/>
        <end position="722"/>
    </location>
</feature>
<feature type="compositionally biased region" description="Basic and acidic residues" evidence="8">
    <location>
        <begin position="1"/>
        <end position="14"/>
    </location>
</feature>
<dbReference type="STRING" id="981085.W9QF37"/>
<feature type="compositionally biased region" description="Polar residues" evidence="8">
    <location>
        <begin position="232"/>
        <end position="244"/>
    </location>
</feature>
<feature type="region of interest" description="Disordered" evidence="8">
    <location>
        <begin position="1"/>
        <end position="321"/>
    </location>
</feature>
<dbReference type="eggNOG" id="ENOG502QPTA">
    <property type="taxonomic scope" value="Eukaryota"/>
</dbReference>
<feature type="compositionally biased region" description="Basic and acidic residues" evidence="8">
    <location>
        <begin position="178"/>
        <end position="191"/>
    </location>
</feature>
<dbReference type="GO" id="GO:0010078">
    <property type="term" value="P:maintenance of root meristem identity"/>
    <property type="evidence" value="ECO:0007669"/>
    <property type="project" value="TreeGrafter"/>
</dbReference>
<sequence>MKRLRSTDDLDSYGKDPNPNQNPTSNPNRSSLSSSSSHRSFYYKSDTVRKGLMSSSSSATAASGGGGGRYDWDRSAAEDDREGARMVRKRSEHDFEGFDRRKGFDRYRDGGGGGGGDSRGYDRSLMHRSESFCGPRREFPKGFRSERDRSRREGSAVSSWRRFGGGNKEFDDGVGSRSRLEERGKGIRDVRSPTWSNSRDSGSEQSRVRSPPARGLRDGKSVSVSKSKSKSPTWSKDSVGSEQSKCVEGKKTTEEEGVQVQSGSSSEMEEGELEPEPEPKSDAGGKPESVPEVEGDKEEVQVHGGMEIDHKEIESEDMNTSVKDKYELLNKEDMEERNEKVVCEVKDVDEEVNGFSNHEGNSASEKLDGGSINGIEICNEGGERNQECLRGGGERKDETAQGHPVDEKSMQSDGERKEDKGIDLEVKVEGFEERRMGEERTENGVAKQDMTKATESLTLSLKDKGKSVVVTLTHVADSAADNGGWIEREPRDLMNCRESDMEMEGPSTRGFELFGNSPVKRQEKADQSGANSMQKNEKLVLEPLDLSLSLPNVLLPIGAAPGSPGQARSVQSLSNTFRTNSDGFTASVSFSGSQSFYHNPSCSLTQNSMDFEQSVKSRPLFGGIDWQALAQNEPKNNKEVPLYQRILLNGNGSQSYQQSQPASNGQSGQGQHPWMPEGSSSKITNGLERQLSFHKQLSAGHSRHHHDDVRSPSHSVGSHDIGSTYSFERKRLMREKSSGSLYRTGSSKMDQEQFPFGGVEFVEAVISRIVSEPIPLMARKFHEMNGQSLAYIKDSVREIVLNADKRRQISALQKALVNRPELTLEMLLKSHRVQLEILVALKTGLPDFLQQDTSVSSSDLAEIFLNLRCRNLACRSPVPVDECDCKVCSQKNGFCSSCMCLVCSKFDMASNTCSWVGCDVCLHWCHADCGLRESYIRNGRSATAQGASEMQFHCVACDHPSEMFGFVKEVFQNFAKEWSAETLSKELQYVKRIFATSKDLRGRRLHEFAGQLLARLTNKSDLPDVYSHIMAFLNDSDSFKLSGMPLTSVKEQSEGSNGIAGPSQEPAWLKSAYQGKVPQLEIPASLLPSYSYDRNDKRIVDLELQTSSALKEPLFDELENIVKIKLAEAKMFQARADDARREAEGLQRIAMAKNEKIEEEYASRIAKLRLADSEQLRKQRIEELQAIERTHLEYFNMKMRMEAEVKDLLVKMEATKRNLAA</sequence>
<evidence type="ECO:0000256" key="6">
    <source>
        <dbReference type="ARBA" id="ARBA00023242"/>
    </source>
</evidence>
<evidence type="ECO:0000256" key="4">
    <source>
        <dbReference type="ARBA" id="ARBA00022833"/>
    </source>
</evidence>
<keyword evidence="2" id="KW-0479">Metal-binding</keyword>
<feature type="compositionally biased region" description="Polar residues" evidence="8">
    <location>
        <begin position="661"/>
        <end position="670"/>
    </location>
</feature>
<gene>
    <name evidence="11" type="ORF">L484_012487</name>
</gene>
<reference evidence="12" key="1">
    <citation type="submission" date="2013-01" db="EMBL/GenBank/DDBJ databases">
        <title>Draft Genome Sequence of a Mulberry Tree, Morus notabilis C.K. Schneid.</title>
        <authorList>
            <person name="He N."/>
            <person name="Zhao S."/>
        </authorList>
    </citation>
    <scope>NUCLEOTIDE SEQUENCE</scope>
</reference>
<dbReference type="PRINTS" id="PR01544">
    <property type="entry name" value="ARATH130DUF"/>
</dbReference>
<name>W9QF37_9ROSA</name>
<dbReference type="Proteomes" id="UP000030645">
    <property type="component" value="Unassembled WGS sequence"/>
</dbReference>
<feature type="compositionally biased region" description="Basic and acidic residues" evidence="8">
    <location>
        <begin position="381"/>
        <end position="442"/>
    </location>
</feature>
<feature type="compositionally biased region" description="Basic and acidic residues" evidence="8">
    <location>
        <begin position="70"/>
        <end position="109"/>
    </location>
</feature>
<feature type="domain" description="Oberon-like PHD finger" evidence="9">
    <location>
        <begin position="869"/>
        <end position="991"/>
    </location>
</feature>
<dbReference type="InterPro" id="IPR004082">
    <property type="entry name" value="OBERON"/>
</dbReference>
<dbReference type="EMBL" id="KE343526">
    <property type="protein sequence ID" value="EXB32759.1"/>
    <property type="molecule type" value="Genomic_DNA"/>
</dbReference>
<evidence type="ECO:0000256" key="3">
    <source>
        <dbReference type="ARBA" id="ARBA00022771"/>
    </source>
</evidence>
<accession>W9QF37</accession>
<dbReference type="GO" id="GO:0008270">
    <property type="term" value="F:zinc ion binding"/>
    <property type="evidence" value="ECO:0007669"/>
    <property type="project" value="UniProtKB-KW"/>
</dbReference>
<feature type="compositionally biased region" description="Low complexity" evidence="8">
    <location>
        <begin position="17"/>
        <end position="40"/>
    </location>
</feature>
<evidence type="ECO:0008006" key="13">
    <source>
        <dbReference type="Google" id="ProtNLM"/>
    </source>
</evidence>
<feature type="compositionally biased region" description="Polar residues" evidence="8">
    <location>
        <begin position="193"/>
        <end position="205"/>
    </location>
</feature>
<dbReference type="AlphaFoldDB" id="W9QF37"/>
<keyword evidence="6" id="KW-0539">Nucleus</keyword>
<evidence type="ECO:0000313" key="12">
    <source>
        <dbReference type="Proteomes" id="UP000030645"/>
    </source>
</evidence>
<dbReference type="InterPro" id="IPR032535">
    <property type="entry name" value="Oberon_CC"/>
</dbReference>
<protein>
    <recommendedName>
        <fullName evidence="13">Protein OBERON 4</fullName>
    </recommendedName>
</protein>
<evidence type="ECO:0000256" key="1">
    <source>
        <dbReference type="ARBA" id="ARBA00004123"/>
    </source>
</evidence>
<evidence type="ECO:0000256" key="8">
    <source>
        <dbReference type="SAM" id="MobiDB-lite"/>
    </source>
</evidence>
<dbReference type="InterPro" id="IPR032881">
    <property type="entry name" value="Oberon-like_PHD"/>
</dbReference>
<dbReference type="KEGG" id="mnt:21395699"/>
<dbReference type="PANTHER" id="PTHR21736">
    <property type="entry name" value="VERNALIZATION-INSENSITIVE PROTEIN 3"/>
    <property type="match status" value="1"/>
</dbReference>
<evidence type="ECO:0000256" key="2">
    <source>
        <dbReference type="ARBA" id="ARBA00022723"/>
    </source>
</evidence>
<dbReference type="GO" id="GO:0010492">
    <property type="term" value="P:maintenance of shoot apical meristem identity"/>
    <property type="evidence" value="ECO:0007669"/>
    <property type="project" value="TreeGrafter"/>
</dbReference>
<keyword evidence="4" id="KW-0862">Zinc</keyword>
<organism evidence="11 12">
    <name type="scientific">Morus notabilis</name>
    <dbReference type="NCBI Taxonomy" id="981085"/>
    <lineage>
        <taxon>Eukaryota</taxon>
        <taxon>Viridiplantae</taxon>
        <taxon>Streptophyta</taxon>
        <taxon>Embryophyta</taxon>
        <taxon>Tracheophyta</taxon>
        <taxon>Spermatophyta</taxon>
        <taxon>Magnoliopsida</taxon>
        <taxon>eudicotyledons</taxon>
        <taxon>Gunneridae</taxon>
        <taxon>Pentapetalae</taxon>
        <taxon>rosids</taxon>
        <taxon>fabids</taxon>
        <taxon>Rosales</taxon>
        <taxon>Moraceae</taxon>
        <taxon>Moreae</taxon>
        <taxon>Morus</taxon>
    </lineage>
</organism>
<proteinExistence type="predicted"/>
<dbReference type="OrthoDB" id="784473at2759"/>
<feature type="compositionally biased region" description="Basic and acidic residues" evidence="8">
    <location>
        <begin position="245"/>
        <end position="254"/>
    </location>
</feature>
<dbReference type="InterPro" id="IPR047578">
    <property type="entry name" value="OBE1-like_PHD"/>
</dbReference>
<keyword evidence="5 7" id="KW-0175">Coiled coil</keyword>
<feature type="compositionally biased region" description="Polar residues" evidence="8">
    <location>
        <begin position="712"/>
        <end position="722"/>
    </location>
</feature>